<evidence type="ECO:0000313" key="12">
    <source>
        <dbReference type="EMBL" id="MBE9608925.1"/>
    </source>
</evidence>
<feature type="transmembrane region" description="Helical" evidence="10">
    <location>
        <begin position="313"/>
        <end position="334"/>
    </location>
</feature>
<dbReference type="GO" id="GO:0009252">
    <property type="term" value="P:peptidoglycan biosynthetic process"/>
    <property type="evidence" value="ECO:0007669"/>
    <property type="project" value="UniProtKB-UniRule"/>
</dbReference>
<dbReference type="Proteomes" id="UP000604481">
    <property type="component" value="Unassembled WGS sequence"/>
</dbReference>
<comment type="pathway">
    <text evidence="10">Cell wall biogenesis; peptidoglycan biosynthesis.</text>
</comment>
<feature type="transmembrane region" description="Helical" evidence="10">
    <location>
        <begin position="134"/>
        <end position="154"/>
    </location>
</feature>
<keyword evidence="10 11" id="KW-0813">Transport</keyword>
<evidence type="ECO:0000256" key="9">
    <source>
        <dbReference type="ARBA" id="ARBA00061532"/>
    </source>
</evidence>
<dbReference type="GO" id="GO:0008360">
    <property type="term" value="P:regulation of cell shape"/>
    <property type="evidence" value="ECO:0007669"/>
    <property type="project" value="UniProtKB-UniRule"/>
</dbReference>
<protein>
    <recommendedName>
        <fullName evidence="10">Probable lipid II flippase MurJ</fullName>
    </recommendedName>
</protein>
<evidence type="ECO:0000256" key="2">
    <source>
        <dbReference type="ARBA" id="ARBA00022475"/>
    </source>
</evidence>
<feature type="transmembrane region" description="Helical" evidence="10">
    <location>
        <begin position="477"/>
        <end position="503"/>
    </location>
</feature>
<dbReference type="GO" id="GO:0034204">
    <property type="term" value="P:lipid translocation"/>
    <property type="evidence" value="ECO:0007669"/>
    <property type="project" value="TreeGrafter"/>
</dbReference>
<evidence type="ECO:0000256" key="5">
    <source>
        <dbReference type="ARBA" id="ARBA00022984"/>
    </source>
</evidence>
<dbReference type="UniPathway" id="UPA00219"/>
<feature type="transmembrane region" description="Helical" evidence="10">
    <location>
        <begin position="229"/>
        <end position="254"/>
    </location>
</feature>
<organism evidence="12 13">
    <name type="scientific">Chitinilyticum piscinae</name>
    <dbReference type="NCBI Taxonomy" id="2866724"/>
    <lineage>
        <taxon>Bacteria</taxon>
        <taxon>Pseudomonadati</taxon>
        <taxon>Pseudomonadota</taxon>
        <taxon>Betaproteobacteria</taxon>
        <taxon>Neisseriales</taxon>
        <taxon>Chitinibacteraceae</taxon>
        <taxon>Chitinilyticum</taxon>
    </lineage>
</organism>
<dbReference type="EMBL" id="JADFUA010000003">
    <property type="protein sequence ID" value="MBE9608925.1"/>
    <property type="molecule type" value="Genomic_DNA"/>
</dbReference>
<keyword evidence="10" id="KW-0997">Cell inner membrane</keyword>
<keyword evidence="6 10" id="KW-1133">Transmembrane helix</keyword>
<evidence type="ECO:0000313" key="13">
    <source>
        <dbReference type="Proteomes" id="UP000604481"/>
    </source>
</evidence>
<dbReference type="PIRSF" id="PIRSF002869">
    <property type="entry name" value="MviN"/>
    <property type="match status" value="1"/>
</dbReference>
<comment type="subcellular location">
    <subcellularLocation>
        <location evidence="10">Cell inner membrane</location>
        <topology evidence="10">Multi-pass membrane protein</topology>
    </subcellularLocation>
    <subcellularLocation>
        <location evidence="1">Cell membrane</location>
        <topology evidence="1">Multi-pass membrane protein</topology>
    </subcellularLocation>
</comment>
<dbReference type="CDD" id="cd13123">
    <property type="entry name" value="MATE_MurJ_like"/>
    <property type="match status" value="1"/>
</dbReference>
<dbReference type="PRINTS" id="PR01806">
    <property type="entry name" value="VIRFACTRMVIN"/>
</dbReference>
<dbReference type="GO" id="GO:0071555">
    <property type="term" value="P:cell wall organization"/>
    <property type="evidence" value="ECO:0007669"/>
    <property type="project" value="UniProtKB-UniRule"/>
</dbReference>
<name>A0A8J7FIR5_9NEIS</name>
<accession>A0A8J7FIR5</accession>
<keyword evidence="10 11" id="KW-0961">Cell wall biogenesis/degradation</keyword>
<sequence>MNLLRSLAAVSSMTMISRILGLVREMIISHTFGAGTATDVFFTAFKLPNLLRRIFAEGAFSQAFVPILAEHKTRQGEEATREFIAKIAGALTLALVIITAIGILAAPAVIYLSAAGFSHDPAKFALATDLLRWIFPYILLISLASFVGSILNTWNKFSIPAFVPTLLNLSFIVCAIFLAPHLQQPIYALAAAVIIGGVIQLAFQLPWLARCGMLVRPRLDLRDSGVRQVMTNMLPALFAVSVAQISILINSNLASFLESGSISWIFYADRLMEFPVGVLGVALGTILLPSLSKSVANDDPDEYSRLLDWGLRLCLLLCVPATIGLGLLAGPLILTVFQSGKFTVHDAAMTQQALLGYSIGLMGMILVKILAPGFYARKDIRTPVRIACMALASTLALNILFITLLPFKHAGLTLGIALGQCLNAWLLYRGLRVKNLYQPQAKWGAFLLKLALASICMATTLVLLQKILPDFTIMSRWWRAGGLTALVSTGAIVYLGSLFLLGFKLKDFRRTTR</sequence>
<feature type="transmembrane region" description="Helical" evidence="10">
    <location>
        <begin position="411"/>
        <end position="431"/>
    </location>
</feature>
<gene>
    <name evidence="10 12" type="primary">murJ</name>
    <name evidence="12" type="ORF">INR99_06140</name>
</gene>
<evidence type="ECO:0000256" key="8">
    <source>
        <dbReference type="ARBA" id="ARBA00060041"/>
    </source>
</evidence>
<reference evidence="12 13" key="1">
    <citation type="submission" date="2020-10" db="EMBL/GenBank/DDBJ databases">
        <title>The genome sequence of Chitinilyticum litopenaei 4Y14.</title>
        <authorList>
            <person name="Liu Y."/>
        </authorList>
    </citation>
    <scope>NUCLEOTIDE SEQUENCE [LARGE SCALE GENOMIC DNA]</scope>
    <source>
        <strain evidence="12 13">4Y14</strain>
    </source>
</reference>
<feature type="transmembrane region" description="Helical" evidence="10">
    <location>
        <begin position="186"/>
        <end position="208"/>
    </location>
</feature>
<dbReference type="NCBIfam" id="TIGR01695">
    <property type="entry name" value="murJ_mviN"/>
    <property type="match status" value="1"/>
</dbReference>
<feature type="transmembrane region" description="Helical" evidence="10">
    <location>
        <begin position="274"/>
        <end position="292"/>
    </location>
</feature>
<dbReference type="RefSeq" id="WP_194115460.1">
    <property type="nucleotide sequence ID" value="NZ_JADFUA010000003.1"/>
</dbReference>
<keyword evidence="3 10" id="KW-0812">Transmembrane</keyword>
<feature type="transmembrane region" description="Helical" evidence="10">
    <location>
        <begin position="354"/>
        <end position="374"/>
    </location>
</feature>
<feature type="transmembrane region" description="Helical" evidence="10">
    <location>
        <begin position="443"/>
        <end position="465"/>
    </location>
</feature>
<evidence type="ECO:0000256" key="1">
    <source>
        <dbReference type="ARBA" id="ARBA00004651"/>
    </source>
</evidence>
<keyword evidence="7 10" id="KW-0472">Membrane</keyword>
<keyword evidence="4 10" id="KW-0133">Cell shape</keyword>
<proteinExistence type="inferred from homology"/>
<evidence type="ECO:0000256" key="3">
    <source>
        <dbReference type="ARBA" id="ARBA00022692"/>
    </source>
</evidence>
<keyword evidence="5 10" id="KW-0573">Peptidoglycan synthesis</keyword>
<evidence type="ECO:0000256" key="11">
    <source>
        <dbReference type="PIRNR" id="PIRNR002869"/>
    </source>
</evidence>
<comment type="function">
    <text evidence="8 10 11">Involved in peptidoglycan biosynthesis. Transports lipid-linked peptidoglycan precursors from the inner to the outer leaflet of the cytoplasmic membrane.</text>
</comment>
<evidence type="ECO:0000256" key="10">
    <source>
        <dbReference type="HAMAP-Rule" id="MF_02078"/>
    </source>
</evidence>
<feature type="transmembrane region" description="Helical" evidence="10">
    <location>
        <begin position="161"/>
        <end position="180"/>
    </location>
</feature>
<dbReference type="InterPro" id="IPR004268">
    <property type="entry name" value="MurJ"/>
</dbReference>
<comment type="caution">
    <text evidence="12">The sequence shown here is derived from an EMBL/GenBank/DDBJ whole genome shotgun (WGS) entry which is preliminary data.</text>
</comment>
<dbReference type="Pfam" id="PF03023">
    <property type="entry name" value="MurJ"/>
    <property type="match status" value="1"/>
</dbReference>
<feature type="transmembrane region" description="Helical" evidence="10">
    <location>
        <begin position="90"/>
        <end position="114"/>
    </location>
</feature>
<dbReference type="GO" id="GO:0015648">
    <property type="term" value="F:lipid-linked peptidoglycan transporter activity"/>
    <property type="evidence" value="ECO:0007669"/>
    <property type="project" value="UniProtKB-UniRule"/>
</dbReference>
<comment type="similarity">
    <text evidence="9 10 11">Belongs to the MurJ/MviN family.</text>
</comment>
<dbReference type="AlphaFoldDB" id="A0A8J7FIR5"/>
<evidence type="ECO:0000256" key="4">
    <source>
        <dbReference type="ARBA" id="ARBA00022960"/>
    </source>
</evidence>
<keyword evidence="2 10" id="KW-1003">Cell membrane</keyword>
<dbReference type="GO" id="GO:0005886">
    <property type="term" value="C:plasma membrane"/>
    <property type="evidence" value="ECO:0007669"/>
    <property type="project" value="UniProtKB-SubCell"/>
</dbReference>
<evidence type="ECO:0000256" key="6">
    <source>
        <dbReference type="ARBA" id="ARBA00022989"/>
    </source>
</evidence>
<keyword evidence="13" id="KW-1185">Reference proteome</keyword>
<dbReference type="InterPro" id="IPR051050">
    <property type="entry name" value="Lipid_II_flippase_MurJ/MviN"/>
</dbReference>
<dbReference type="PANTHER" id="PTHR47019">
    <property type="entry name" value="LIPID II FLIPPASE MURJ"/>
    <property type="match status" value="1"/>
</dbReference>
<feature type="transmembrane region" description="Helical" evidence="10">
    <location>
        <begin position="386"/>
        <end position="405"/>
    </location>
</feature>
<evidence type="ECO:0000256" key="7">
    <source>
        <dbReference type="ARBA" id="ARBA00023136"/>
    </source>
</evidence>
<dbReference type="HAMAP" id="MF_02078">
    <property type="entry name" value="MurJ_MviN"/>
    <property type="match status" value="1"/>
</dbReference>
<dbReference type="PANTHER" id="PTHR47019:SF1">
    <property type="entry name" value="LIPID II FLIPPASE MURJ"/>
    <property type="match status" value="1"/>
</dbReference>